<gene>
    <name evidence="1" type="ORF">SAMN05892877_11022</name>
</gene>
<dbReference type="AlphaFoldDB" id="A0A285UKS0"/>
<keyword evidence="2" id="KW-1185">Reference proteome</keyword>
<dbReference type="RefSeq" id="WP_141402063.1">
    <property type="nucleotide sequence ID" value="NZ_OBQD01000010.1"/>
</dbReference>
<proteinExistence type="predicted"/>
<sequence length="72" mass="8377">MSRRPPVVTEKQIREGMATLARIMQEHPNGEKFWPLFERLERELALCQSKKSRLAAALAFTQESTDRSEARF</sequence>
<protein>
    <submittedName>
        <fullName evidence="1">Uncharacterized protein</fullName>
    </submittedName>
</protein>
<dbReference type="EMBL" id="OBQD01000010">
    <property type="protein sequence ID" value="SOC42480.1"/>
    <property type="molecule type" value="Genomic_DNA"/>
</dbReference>
<name>A0A285UKS0_9HYPH</name>
<dbReference type="OrthoDB" id="7620644at2"/>
<reference evidence="1 2" key="1">
    <citation type="submission" date="2017-08" db="EMBL/GenBank/DDBJ databases">
        <authorList>
            <person name="de Groot N.N."/>
        </authorList>
    </citation>
    <scope>NUCLEOTIDE SEQUENCE [LARGE SCALE GENOMIC DNA]</scope>
    <source>
        <strain evidence="1 2">JC85</strain>
    </source>
</reference>
<organism evidence="1 2">
    <name type="scientific">Rhizobium subbaraonis</name>
    <dbReference type="NCBI Taxonomy" id="908946"/>
    <lineage>
        <taxon>Bacteria</taxon>
        <taxon>Pseudomonadati</taxon>
        <taxon>Pseudomonadota</taxon>
        <taxon>Alphaproteobacteria</taxon>
        <taxon>Hyphomicrobiales</taxon>
        <taxon>Rhizobiaceae</taxon>
        <taxon>Rhizobium/Agrobacterium group</taxon>
        <taxon>Rhizobium</taxon>
    </lineage>
</organism>
<accession>A0A285UKS0</accession>
<evidence type="ECO:0000313" key="2">
    <source>
        <dbReference type="Proteomes" id="UP000219167"/>
    </source>
</evidence>
<evidence type="ECO:0000313" key="1">
    <source>
        <dbReference type="EMBL" id="SOC42480.1"/>
    </source>
</evidence>
<dbReference type="Proteomes" id="UP000219167">
    <property type="component" value="Unassembled WGS sequence"/>
</dbReference>